<dbReference type="EMBL" id="CAJC01000195">
    <property type="protein sequence ID" value="CCI54712.1"/>
    <property type="molecule type" value="Genomic_DNA"/>
</dbReference>
<dbReference type="Proteomes" id="UP000035720">
    <property type="component" value="Unassembled WGS sequence"/>
</dbReference>
<dbReference type="STRING" id="1193518.BN13_800013"/>
<feature type="domain" description="TniQ" evidence="2">
    <location>
        <begin position="44"/>
        <end position="141"/>
    </location>
</feature>
<evidence type="ECO:0000256" key="1">
    <source>
        <dbReference type="SAM" id="MobiDB-lite"/>
    </source>
</evidence>
<feature type="region of interest" description="Disordered" evidence="1">
    <location>
        <begin position="577"/>
        <end position="612"/>
    </location>
</feature>
<organism evidence="3 4">
    <name type="scientific">Nostocoides jenkinsii Ben 74</name>
    <dbReference type="NCBI Taxonomy" id="1193518"/>
    <lineage>
        <taxon>Bacteria</taxon>
        <taxon>Bacillati</taxon>
        <taxon>Actinomycetota</taxon>
        <taxon>Actinomycetes</taxon>
        <taxon>Micrococcales</taxon>
        <taxon>Intrasporangiaceae</taxon>
        <taxon>Nostocoides</taxon>
    </lineage>
</organism>
<dbReference type="Pfam" id="PF06527">
    <property type="entry name" value="TniQ"/>
    <property type="match status" value="1"/>
</dbReference>
<comment type="caution">
    <text evidence="3">The sequence shown here is derived from an EMBL/GenBank/DDBJ whole genome shotgun (WGS) entry which is preliminary data.</text>
</comment>
<proteinExistence type="predicted"/>
<protein>
    <recommendedName>
        <fullName evidence="2">TniQ domain-containing protein</fullName>
    </recommendedName>
</protein>
<gene>
    <name evidence="3" type="ORF">BN13_800013</name>
</gene>
<reference evidence="3 4" key="1">
    <citation type="journal article" date="2013" name="ISME J.">
        <title>A metabolic model for members of the genus Tetrasphaera involved in enhanced biological phosphorus removal.</title>
        <authorList>
            <person name="Kristiansen R."/>
            <person name="Nguyen H.T.T."/>
            <person name="Saunders A.M."/>
            <person name="Nielsen J.L."/>
            <person name="Wimmer R."/>
            <person name="Le V.Q."/>
            <person name="McIlroy S.J."/>
            <person name="Petrovski S."/>
            <person name="Seviour R.J."/>
            <person name="Calteau A."/>
            <person name="Nielsen K.L."/>
            <person name="Nielsen P.H."/>
        </authorList>
    </citation>
    <scope>NUCLEOTIDE SEQUENCE [LARGE SCALE GENOMIC DNA]</scope>
    <source>
        <strain evidence="3 4">Ben 74</strain>
    </source>
</reference>
<keyword evidence="4" id="KW-1185">Reference proteome</keyword>
<name>A0A077MGS0_9MICO</name>
<evidence type="ECO:0000313" key="3">
    <source>
        <dbReference type="EMBL" id="CCI54712.1"/>
    </source>
</evidence>
<dbReference type="AlphaFoldDB" id="A0A077MGS0"/>
<evidence type="ECO:0000259" key="2">
    <source>
        <dbReference type="Pfam" id="PF06527"/>
    </source>
</evidence>
<accession>A0A077MGS0</accession>
<sequence length="612" mass="67500">MTEPTRPAGTPGRAAMTTWHLHPTFLRHLHDAPRGVRYGDLERADQLDQWHRQRWHRDAALARVDEQAVYAATLASFDGTALDLTGLDPADRHSYRQIAARGWTPAHGTQICPACLAETGAWKATWRLLLVTACTHHGLVLVAECPSCGRPFRDQRHSHLRRVGAATVCGNPLGQGPVKQCQRDLAALPREPAWPSILATQARINSALTGEHVMVLGQLAQPAAYLADLRHLTTLLLHLAGQPRADGLAPWVADLALVAADRTSARGPRWGMRPPDDPALRGQALATADAILAADDLDTAATLLTPWTELTPTTNDGPLGWLADRTVMTATLTRLVMAARAPHRRLSHHLDTPGPDGARMPINLLVIPQVIPHAVPRAPRGRVCLRRGDRPPLRLPVTGAAAPGHPVLGCGRRSAGYARLDGRALRPSMHGDHARCRRRMEGRIWRAGEESPRRDYRATEAGIRHRLGTRRWFDEWARRNRPGTPYGAYDLGLTWQWVHVAHAHLDPSPAWRGRKPTARDRARYRRFEKSLDAGDSSWVWLAPCTSVRDLSRADHRRHRSRVMKGRAVTRRTVVRSSRSSRRMTRLGGAGRPDAVVAGSRLGAGTPAPLRPG</sequence>
<dbReference type="InterPro" id="IPR009492">
    <property type="entry name" value="TniQ"/>
</dbReference>
<evidence type="ECO:0000313" key="4">
    <source>
        <dbReference type="Proteomes" id="UP000035720"/>
    </source>
</evidence>